<evidence type="ECO:0000256" key="2">
    <source>
        <dbReference type="ARBA" id="ARBA00022723"/>
    </source>
</evidence>
<reference evidence="6 7" key="1">
    <citation type="submission" date="2017-09" db="EMBL/GenBank/DDBJ databases">
        <title>Depth-based differentiation of microbial function through sediment-hosted aquifers and enrichment of novel symbionts in the deep terrestrial subsurface.</title>
        <authorList>
            <person name="Probst A.J."/>
            <person name="Ladd B."/>
            <person name="Jarett J.K."/>
            <person name="Geller-Mcgrath D.E."/>
            <person name="Sieber C.M."/>
            <person name="Emerson J.B."/>
            <person name="Anantharaman K."/>
            <person name="Thomas B.C."/>
            <person name="Malmstrom R."/>
            <person name="Stieglmeier M."/>
            <person name="Klingl A."/>
            <person name="Woyke T."/>
            <person name="Ryan C.M."/>
            <person name="Banfield J.F."/>
        </authorList>
    </citation>
    <scope>NUCLEOTIDE SEQUENCE [LARGE SCALE GENOMIC DNA]</scope>
    <source>
        <strain evidence="6">CG22_combo_CG10-13_8_21_14_all_33_16</strain>
    </source>
</reference>
<dbReference type="PANTHER" id="PTHR20854:SF4">
    <property type="entry name" value="INOSITOL-1-MONOPHOSPHATASE-RELATED"/>
    <property type="match status" value="1"/>
</dbReference>
<comment type="caution">
    <text evidence="6">The sequence shown here is derived from an EMBL/GenBank/DDBJ whole genome shotgun (WGS) entry which is preliminary data.</text>
</comment>
<dbReference type="Proteomes" id="UP000230802">
    <property type="component" value="Unassembled WGS sequence"/>
</dbReference>
<dbReference type="InterPro" id="IPR000760">
    <property type="entry name" value="Inositol_monophosphatase-like"/>
</dbReference>
<protein>
    <recommendedName>
        <fullName evidence="8">Inositol monophosphatase</fullName>
    </recommendedName>
</protein>
<dbReference type="InterPro" id="IPR020550">
    <property type="entry name" value="Inositol_monophosphatase_CS"/>
</dbReference>
<dbReference type="AlphaFoldDB" id="A0A2H0C1Y5"/>
<dbReference type="FunFam" id="3.30.540.10:FF:000003">
    <property type="entry name" value="Inositol-1-monophosphatase"/>
    <property type="match status" value="1"/>
</dbReference>
<dbReference type="Gene3D" id="3.40.190.80">
    <property type="match status" value="1"/>
</dbReference>
<evidence type="ECO:0000313" key="6">
    <source>
        <dbReference type="EMBL" id="PIP63935.1"/>
    </source>
</evidence>
<dbReference type="GO" id="GO:0007165">
    <property type="term" value="P:signal transduction"/>
    <property type="evidence" value="ECO:0007669"/>
    <property type="project" value="TreeGrafter"/>
</dbReference>
<comment type="cofactor">
    <cofactor evidence="1 5">
        <name>Mg(2+)</name>
        <dbReference type="ChEBI" id="CHEBI:18420"/>
    </cofactor>
</comment>
<keyword evidence="2 5" id="KW-0479">Metal-binding</keyword>
<keyword evidence="4 5" id="KW-0460">Magnesium</keyword>
<dbReference type="Pfam" id="PF00459">
    <property type="entry name" value="Inositol_P"/>
    <property type="match status" value="1"/>
</dbReference>
<dbReference type="GO" id="GO:0046872">
    <property type="term" value="F:metal ion binding"/>
    <property type="evidence" value="ECO:0007669"/>
    <property type="project" value="UniProtKB-KW"/>
</dbReference>
<feature type="binding site" evidence="5">
    <location>
        <position position="65"/>
    </location>
    <ligand>
        <name>Mg(2+)</name>
        <dbReference type="ChEBI" id="CHEBI:18420"/>
        <label>1</label>
        <note>catalytic</note>
    </ligand>
</feature>
<dbReference type="PROSITE" id="PS00630">
    <property type="entry name" value="IMP_2"/>
    <property type="match status" value="1"/>
</dbReference>
<dbReference type="GO" id="GO:0006020">
    <property type="term" value="P:inositol metabolic process"/>
    <property type="evidence" value="ECO:0007669"/>
    <property type="project" value="TreeGrafter"/>
</dbReference>
<gene>
    <name evidence="6" type="ORF">COW96_05350</name>
</gene>
<accession>A0A2H0C1Y5</accession>
<feature type="binding site" evidence="5">
    <location>
        <position position="80"/>
    </location>
    <ligand>
        <name>Mg(2+)</name>
        <dbReference type="ChEBI" id="CHEBI:18420"/>
        <label>1</label>
        <note>catalytic</note>
    </ligand>
</feature>
<feature type="binding site" evidence="5">
    <location>
        <position position="82"/>
    </location>
    <ligand>
        <name>Mg(2+)</name>
        <dbReference type="ChEBI" id="CHEBI:18420"/>
        <label>1</label>
        <note>catalytic</note>
    </ligand>
</feature>
<dbReference type="GO" id="GO:0046854">
    <property type="term" value="P:phosphatidylinositol phosphate biosynthetic process"/>
    <property type="evidence" value="ECO:0007669"/>
    <property type="project" value="InterPro"/>
</dbReference>
<dbReference type="GO" id="GO:0008934">
    <property type="term" value="F:inositol monophosphate 1-phosphatase activity"/>
    <property type="evidence" value="ECO:0007669"/>
    <property type="project" value="TreeGrafter"/>
</dbReference>
<name>A0A2H0C1Y5_9BACT</name>
<evidence type="ECO:0000256" key="5">
    <source>
        <dbReference type="PIRSR" id="PIRSR600760-2"/>
    </source>
</evidence>
<organism evidence="6 7">
    <name type="scientific">Candidatus Roizmanbacteria bacterium CG22_combo_CG10-13_8_21_14_all_33_16</name>
    <dbReference type="NCBI Taxonomy" id="1974859"/>
    <lineage>
        <taxon>Bacteria</taxon>
        <taxon>Candidatus Roizmaniibacteriota</taxon>
    </lineage>
</organism>
<proteinExistence type="predicted"/>
<feature type="binding site" evidence="5">
    <location>
        <position position="83"/>
    </location>
    <ligand>
        <name>Mg(2+)</name>
        <dbReference type="ChEBI" id="CHEBI:18420"/>
        <label>1</label>
        <note>catalytic</note>
    </ligand>
</feature>
<evidence type="ECO:0000256" key="3">
    <source>
        <dbReference type="ARBA" id="ARBA00022801"/>
    </source>
</evidence>
<feature type="binding site" evidence="5">
    <location>
        <position position="208"/>
    </location>
    <ligand>
        <name>Mg(2+)</name>
        <dbReference type="ChEBI" id="CHEBI:18420"/>
        <label>1</label>
        <note>catalytic</note>
    </ligand>
</feature>
<evidence type="ECO:0008006" key="8">
    <source>
        <dbReference type="Google" id="ProtNLM"/>
    </source>
</evidence>
<sequence>MDNYLQFAKKLALTAGGIMLTYFKQGVEFTVKKDKSIVTEADIKINQMVIDQITKIYPVHSILGEEKTQDNRSDFAWVCDPIDGTVPFSKGIPISVFSLALVKNGEPQLGVVYDPFMKRMYSAVKGEGAFLDDRLIMVSDIRAKIGATINVEWWFSAQYDISRQMYQFSLDTNTDMYQIGSVTAASCLVASGQLEAVVFAGGKGKNVDIAAVKVIVEEAGGVVTDLFGSDQRYDDDIKGAVLANKKIHQTIISYTQDLKKV</sequence>
<dbReference type="PANTHER" id="PTHR20854">
    <property type="entry name" value="INOSITOL MONOPHOSPHATASE"/>
    <property type="match status" value="1"/>
</dbReference>
<evidence type="ECO:0000256" key="4">
    <source>
        <dbReference type="ARBA" id="ARBA00022842"/>
    </source>
</evidence>
<dbReference type="EMBL" id="PCTD01000233">
    <property type="protein sequence ID" value="PIP63935.1"/>
    <property type="molecule type" value="Genomic_DNA"/>
</dbReference>
<dbReference type="SUPFAM" id="SSF56655">
    <property type="entry name" value="Carbohydrate phosphatase"/>
    <property type="match status" value="1"/>
</dbReference>
<evidence type="ECO:0000313" key="7">
    <source>
        <dbReference type="Proteomes" id="UP000230802"/>
    </source>
</evidence>
<evidence type="ECO:0000256" key="1">
    <source>
        <dbReference type="ARBA" id="ARBA00001946"/>
    </source>
</evidence>
<dbReference type="Gene3D" id="3.30.540.10">
    <property type="entry name" value="Fructose-1,6-Bisphosphatase, subunit A, domain 1"/>
    <property type="match status" value="1"/>
</dbReference>
<dbReference type="PRINTS" id="PR00377">
    <property type="entry name" value="IMPHPHTASES"/>
</dbReference>
<keyword evidence="3" id="KW-0378">Hydrolase</keyword>